<dbReference type="Proteomes" id="UP000063429">
    <property type="component" value="Chromosome"/>
</dbReference>
<gene>
    <name evidence="3" type="ORF">F506_13015</name>
</gene>
<accession>A0ABN4HZ43</accession>
<evidence type="ECO:0000313" key="4">
    <source>
        <dbReference type="Proteomes" id="UP000063429"/>
    </source>
</evidence>
<sequence>MDLTWIKTDQTRKFICSHGGLQCFLDVGQSSFCNHLYHVGSTRTHQLNGSQFMSYRSILIHVGNTTDLEQRVKLAARLASADRTTVVGLAISGNTKFMSRFLSPADQIASGISSDQAFPADELAHRGKRHLEMTRSLARFATLAQQYGIASVQQLHVDDDAASALSAHGSAADLIILGKNDLQHPARREESDLVEFVTLNTTAPVFTVNEKPFSWRHALVAWNGSSVAARAARNALPILEKVDLVSAVIFGDGIDPSTHAIASEDALRQCLSTIPKPVNVIHRTETPDTGHALLALADELDADLIVMGCVAHPRWRETLLGGTTGVVIAESSTSLLLSR</sequence>
<protein>
    <recommendedName>
        <fullName evidence="2">UspA domain-containing protein</fullName>
    </recommendedName>
</protein>
<dbReference type="Pfam" id="PF00582">
    <property type="entry name" value="Usp"/>
    <property type="match status" value="1"/>
</dbReference>
<dbReference type="InterPro" id="IPR006015">
    <property type="entry name" value="Universal_stress_UspA"/>
</dbReference>
<reference evidence="4" key="1">
    <citation type="journal article" date="2015" name="Genome Announc.">
        <title>Complete Genome Sequence of Herbaspirillum hiltneri N3 (DSM 17495), Isolated from Surface-Sterilized Wheat Roots.</title>
        <authorList>
            <person name="Guizelini D."/>
            <person name="Saizaki P.M."/>
            <person name="Coimbra N.A."/>
            <person name="Weiss V.A."/>
            <person name="Faoro H."/>
            <person name="Sfeir M.Z."/>
            <person name="Baura V.A."/>
            <person name="Monteiro R.A."/>
            <person name="Chubatsu L.S."/>
            <person name="Souza E.M."/>
            <person name="Cruz L.M."/>
            <person name="Pedrosa F.O."/>
            <person name="Raittz R.T."/>
            <person name="Marchaukoski J.N."/>
            <person name="Steffens M.B."/>
        </authorList>
    </citation>
    <scope>NUCLEOTIDE SEQUENCE [LARGE SCALE GENOMIC DNA]</scope>
    <source>
        <strain evidence="4">N3</strain>
    </source>
</reference>
<proteinExistence type="inferred from homology"/>
<dbReference type="Gene3D" id="3.40.50.12370">
    <property type="match status" value="1"/>
</dbReference>
<dbReference type="InterPro" id="IPR006016">
    <property type="entry name" value="UspA"/>
</dbReference>
<comment type="similarity">
    <text evidence="1">Belongs to the universal stress protein A family.</text>
</comment>
<dbReference type="EMBL" id="CP011409">
    <property type="protein sequence ID" value="AKZ63467.1"/>
    <property type="molecule type" value="Genomic_DNA"/>
</dbReference>
<keyword evidence="4" id="KW-1185">Reference proteome</keyword>
<feature type="domain" description="UspA" evidence="2">
    <location>
        <begin position="216"/>
        <end position="337"/>
    </location>
</feature>
<dbReference type="PRINTS" id="PR01438">
    <property type="entry name" value="UNVRSLSTRESS"/>
</dbReference>
<dbReference type="SUPFAM" id="SSF52402">
    <property type="entry name" value="Adenine nucleotide alpha hydrolases-like"/>
    <property type="match status" value="2"/>
</dbReference>
<name>A0ABN4HZ43_9BURK</name>
<dbReference type="CDD" id="cd00293">
    <property type="entry name" value="USP-like"/>
    <property type="match status" value="1"/>
</dbReference>
<organism evidence="3 4">
    <name type="scientific">Herbaspirillum hiltneri N3</name>
    <dbReference type="NCBI Taxonomy" id="1262470"/>
    <lineage>
        <taxon>Bacteria</taxon>
        <taxon>Pseudomonadati</taxon>
        <taxon>Pseudomonadota</taxon>
        <taxon>Betaproteobacteria</taxon>
        <taxon>Burkholderiales</taxon>
        <taxon>Oxalobacteraceae</taxon>
        <taxon>Herbaspirillum</taxon>
    </lineage>
</organism>
<evidence type="ECO:0000313" key="3">
    <source>
        <dbReference type="EMBL" id="AKZ63467.1"/>
    </source>
</evidence>
<evidence type="ECO:0000259" key="2">
    <source>
        <dbReference type="Pfam" id="PF00582"/>
    </source>
</evidence>
<evidence type="ECO:0000256" key="1">
    <source>
        <dbReference type="ARBA" id="ARBA00008791"/>
    </source>
</evidence>